<evidence type="ECO:0000256" key="7">
    <source>
        <dbReference type="PROSITE-ProRule" id="PRU00175"/>
    </source>
</evidence>
<keyword evidence="3" id="KW-0479">Metal-binding</keyword>
<protein>
    <recommendedName>
        <fullName evidence="2">RING-type E3 ubiquitin transferase</fullName>
        <ecNumber evidence="2">2.3.2.27</ecNumber>
    </recommendedName>
</protein>
<dbReference type="InterPro" id="IPR053238">
    <property type="entry name" value="RING-H2_zinc_finger"/>
</dbReference>
<evidence type="ECO:0000256" key="3">
    <source>
        <dbReference type="ARBA" id="ARBA00022723"/>
    </source>
</evidence>
<dbReference type="SUPFAM" id="SSF57850">
    <property type="entry name" value="RING/U-box"/>
    <property type="match status" value="1"/>
</dbReference>
<keyword evidence="8" id="KW-0812">Transmembrane</keyword>
<comment type="similarity">
    <text evidence="6">Belongs to the RING-type zinc finger family. ATL subfamily.</text>
</comment>
<dbReference type="Pfam" id="PF13639">
    <property type="entry name" value="zf-RING_2"/>
    <property type="match status" value="1"/>
</dbReference>
<dbReference type="Proteomes" id="UP000829196">
    <property type="component" value="Unassembled WGS sequence"/>
</dbReference>
<dbReference type="PROSITE" id="PS50089">
    <property type="entry name" value="ZF_RING_2"/>
    <property type="match status" value="1"/>
</dbReference>
<evidence type="ECO:0000313" key="11">
    <source>
        <dbReference type="Proteomes" id="UP000829196"/>
    </source>
</evidence>
<dbReference type="Gene3D" id="3.30.40.10">
    <property type="entry name" value="Zinc/RING finger domain, C3HC4 (zinc finger)"/>
    <property type="match status" value="1"/>
</dbReference>
<feature type="transmembrane region" description="Helical" evidence="8">
    <location>
        <begin position="27"/>
        <end position="47"/>
    </location>
</feature>
<dbReference type="SMART" id="SM01197">
    <property type="entry name" value="FANCL_C"/>
    <property type="match status" value="1"/>
</dbReference>
<evidence type="ECO:0000256" key="6">
    <source>
        <dbReference type="ARBA" id="ARBA00024209"/>
    </source>
</evidence>
<keyword evidence="5" id="KW-0862">Zinc</keyword>
<dbReference type="SMR" id="A0A8T3BQA7"/>
<keyword evidence="4 7" id="KW-0863">Zinc-finger</keyword>
<feature type="transmembrane region" description="Helical" evidence="8">
    <location>
        <begin position="326"/>
        <end position="354"/>
    </location>
</feature>
<dbReference type="PANTHER" id="PTHR14155:SF627">
    <property type="entry name" value="OS06G0192800 PROTEIN"/>
    <property type="match status" value="1"/>
</dbReference>
<comment type="caution">
    <text evidence="10">The sequence shown here is derived from an EMBL/GenBank/DDBJ whole genome shotgun (WGS) entry which is preliminary data.</text>
</comment>
<dbReference type="EC" id="2.3.2.27" evidence="2"/>
<dbReference type="PANTHER" id="PTHR14155">
    <property type="entry name" value="RING FINGER DOMAIN-CONTAINING"/>
    <property type="match status" value="1"/>
</dbReference>
<gene>
    <name evidence="10" type="ORF">KFK09_006720</name>
</gene>
<keyword evidence="8" id="KW-0472">Membrane</keyword>
<keyword evidence="11" id="KW-1185">Reference proteome</keyword>
<evidence type="ECO:0000256" key="5">
    <source>
        <dbReference type="ARBA" id="ARBA00022833"/>
    </source>
</evidence>
<evidence type="ECO:0000256" key="4">
    <source>
        <dbReference type="ARBA" id="ARBA00022771"/>
    </source>
</evidence>
<dbReference type="SMART" id="SM00184">
    <property type="entry name" value="RING"/>
    <property type="match status" value="1"/>
</dbReference>
<evidence type="ECO:0000256" key="8">
    <source>
        <dbReference type="SAM" id="Phobius"/>
    </source>
</evidence>
<dbReference type="AlphaFoldDB" id="A0A8T3BQA7"/>
<dbReference type="OrthoDB" id="8062037at2759"/>
<dbReference type="EMBL" id="JAGYWB010000006">
    <property type="protein sequence ID" value="KAI0519278.1"/>
    <property type="molecule type" value="Genomic_DNA"/>
</dbReference>
<dbReference type="GO" id="GO:0008270">
    <property type="term" value="F:zinc ion binding"/>
    <property type="evidence" value="ECO:0007669"/>
    <property type="project" value="UniProtKB-KW"/>
</dbReference>
<comment type="catalytic activity">
    <reaction evidence="1">
        <text>S-ubiquitinyl-[E2 ubiquitin-conjugating enzyme]-L-cysteine + [acceptor protein]-L-lysine = [E2 ubiquitin-conjugating enzyme]-L-cysteine + N(6)-ubiquitinyl-[acceptor protein]-L-lysine.</text>
        <dbReference type="EC" id="2.3.2.27"/>
    </reaction>
</comment>
<name>A0A8T3BQA7_DENNO</name>
<reference evidence="10" key="1">
    <citation type="journal article" date="2022" name="Front. Genet.">
        <title>Chromosome-Scale Assembly of the Dendrobium nobile Genome Provides Insights Into the Molecular Mechanism of the Biosynthesis of the Medicinal Active Ingredient of Dendrobium.</title>
        <authorList>
            <person name="Xu Q."/>
            <person name="Niu S.-C."/>
            <person name="Li K.-L."/>
            <person name="Zheng P.-J."/>
            <person name="Zhang X.-J."/>
            <person name="Jia Y."/>
            <person name="Liu Y."/>
            <person name="Niu Y.-X."/>
            <person name="Yu L.-H."/>
            <person name="Chen D.-F."/>
            <person name="Zhang G.-Q."/>
        </authorList>
    </citation>
    <scope>NUCLEOTIDE SEQUENCE</scope>
    <source>
        <tissue evidence="10">Leaf</tissue>
    </source>
</reference>
<evidence type="ECO:0000256" key="1">
    <source>
        <dbReference type="ARBA" id="ARBA00000900"/>
    </source>
</evidence>
<keyword evidence="8" id="KW-1133">Transmembrane helix</keyword>
<sequence>MSQDARPFRWPNGELDGKNFQLQGHNLVLLLLLISFLLLLLLLCFYFRRRCCYHSASPSTAAAGCSGCQGMEEAAVRKLPVRVRLGEAAVCSICLSLLMEGEKEKVLPGCSHGFHPVCVDEWLRKRSSCPVCRASVTGEEEKVVLALPEVVVALAAEELFGNLLQKVTLLVQEDCIDGLLAAALALPLCFFINEARPGPSNMYSQGRTLLCVEFDCVDQSDCSVISDLKFVIFVGVFTPSFFPVQCPNTEYLSTPVPCSRAPRPNDKEQSITVLCIRCTSAVSLSTPASSDKGLSAATLRDQLNDFIFLFSEGLRPWGVIHNGSKALLGIISISLLGSMPMGPFTSTLFASFLFKGMLSFSSSPVISAFASGSSGTKLDRPGRSVQVQGLQLDDLSAEFRSFPFVALADGSERKKVESTTDLPLTSANMNKFANMVAQMVSDKLAKRSGRSKKSGESSRARFNVCKCCGKDIRDNVI</sequence>
<accession>A0A8T3BQA7</accession>
<feature type="domain" description="RING-type" evidence="9">
    <location>
        <begin position="91"/>
        <end position="133"/>
    </location>
</feature>
<organism evidence="10 11">
    <name type="scientific">Dendrobium nobile</name>
    <name type="common">Orchid</name>
    <dbReference type="NCBI Taxonomy" id="94219"/>
    <lineage>
        <taxon>Eukaryota</taxon>
        <taxon>Viridiplantae</taxon>
        <taxon>Streptophyta</taxon>
        <taxon>Embryophyta</taxon>
        <taxon>Tracheophyta</taxon>
        <taxon>Spermatophyta</taxon>
        <taxon>Magnoliopsida</taxon>
        <taxon>Liliopsida</taxon>
        <taxon>Asparagales</taxon>
        <taxon>Orchidaceae</taxon>
        <taxon>Epidendroideae</taxon>
        <taxon>Malaxideae</taxon>
        <taxon>Dendrobiinae</taxon>
        <taxon>Dendrobium</taxon>
    </lineage>
</organism>
<proteinExistence type="inferred from homology"/>
<dbReference type="GO" id="GO:0061630">
    <property type="term" value="F:ubiquitin protein ligase activity"/>
    <property type="evidence" value="ECO:0007669"/>
    <property type="project" value="UniProtKB-EC"/>
</dbReference>
<dbReference type="InterPro" id="IPR001841">
    <property type="entry name" value="Znf_RING"/>
</dbReference>
<evidence type="ECO:0000259" key="9">
    <source>
        <dbReference type="PROSITE" id="PS50089"/>
    </source>
</evidence>
<evidence type="ECO:0000313" key="10">
    <source>
        <dbReference type="EMBL" id="KAI0519278.1"/>
    </source>
</evidence>
<evidence type="ECO:0000256" key="2">
    <source>
        <dbReference type="ARBA" id="ARBA00012483"/>
    </source>
</evidence>
<dbReference type="InterPro" id="IPR013083">
    <property type="entry name" value="Znf_RING/FYVE/PHD"/>
</dbReference>